<sequence length="44" mass="4743">MHLVFGIFTAMVTSTVSVDCVTARGTHKVRLEPIGRVNRNAVSA</sequence>
<proteinExistence type="predicted"/>
<feature type="chain" id="PRO_5002432960" evidence="1">
    <location>
        <begin position="18"/>
        <end position="44"/>
    </location>
</feature>
<feature type="signal peptide" evidence="1">
    <location>
        <begin position="1"/>
        <end position="17"/>
    </location>
</feature>
<protein>
    <submittedName>
        <fullName evidence="2">Uncharacterized protein</fullName>
    </submittedName>
</protein>
<reference evidence="2" key="1">
    <citation type="submission" date="2014-11" db="EMBL/GenBank/DDBJ databases">
        <authorList>
            <person name="Amaro Gonzalez C."/>
        </authorList>
    </citation>
    <scope>NUCLEOTIDE SEQUENCE</scope>
</reference>
<organism evidence="2">
    <name type="scientific">Anguilla anguilla</name>
    <name type="common">European freshwater eel</name>
    <name type="synonym">Muraena anguilla</name>
    <dbReference type="NCBI Taxonomy" id="7936"/>
    <lineage>
        <taxon>Eukaryota</taxon>
        <taxon>Metazoa</taxon>
        <taxon>Chordata</taxon>
        <taxon>Craniata</taxon>
        <taxon>Vertebrata</taxon>
        <taxon>Euteleostomi</taxon>
        <taxon>Actinopterygii</taxon>
        <taxon>Neopterygii</taxon>
        <taxon>Teleostei</taxon>
        <taxon>Anguilliformes</taxon>
        <taxon>Anguillidae</taxon>
        <taxon>Anguilla</taxon>
    </lineage>
</organism>
<evidence type="ECO:0000313" key="2">
    <source>
        <dbReference type="EMBL" id="JAH42037.1"/>
    </source>
</evidence>
<evidence type="ECO:0000256" key="1">
    <source>
        <dbReference type="SAM" id="SignalP"/>
    </source>
</evidence>
<keyword evidence="1" id="KW-0732">Signal</keyword>
<reference evidence="2" key="2">
    <citation type="journal article" date="2015" name="Fish Shellfish Immunol.">
        <title>Early steps in the European eel (Anguilla anguilla)-Vibrio vulnificus interaction in the gills: Role of the RtxA13 toxin.</title>
        <authorList>
            <person name="Callol A."/>
            <person name="Pajuelo D."/>
            <person name="Ebbesson L."/>
            <person name="Teles M."/>
            <person name="MacKenzie S."/>
            <person name="Amaro C."/>
        </authorList>
    </citation>
    <scope>NUCLEOTIDE SEQUENCE</scope>
</reference>
<dbReference type="EMBL" id="GBXM01066540">
    <property type="protein sequence ID" value="JAH42037.1"/>
    <property type="molecule type" value="Transcribed_RNA"/>
</dbReference>
<name>A0A0E9SLD3_ANGAN</name>
<dbReference type="AlphaFoldDB" id="A0A0E9SLD3"/>
<accession>A0A0E9SLD3</accession>